<accession>A0A5C8FTM8</accession>
<reference evidence="4 5" key="1">
    <citation type="journal article" date="1992" name="Lakartidningen">
        <title>[Penicillin V and not amoxicillin is the first choice preparation in acute otitis].</title>
        <authorList>
            <person name="Kamme C."/>
            <person name="Lundgren K."/>
            <person name="Prellner K."/>
        </authorList>
    </citation>
    <scope>NUCLEOTIDE SEQUENCE [LARGE SCALE GENOMIC DNA]</scope>
    <source>
        <strain evidence="2 5">513A</strain>
        <strain evidence="3 4">PC3939II</strain>
    </source>
</reference>
<protein>
    <submittedName>
        <fullName evidence="3">Uncharacterized protein</fullName>
    </submittedName>
</protein>
<comment type="caution">
    <text evidence="3">The sequence shown here is derived from an EMBL/GenBank/DDBJ whole genome shotgun (WGS) entry which is preliminary data.</text>
</comment>
<proteinExistence type="predicted"/>
<evidence type="ECO:0000313" key="2">
    <source>
        <dbReference type="EMBL" id="TXJ19808.1"/>
    </source>
</evidence>
<gene>
    <name evidence="2" type="ORF">EPJ79_01225</name>
    <name evidence="3" type="ORF">EPJ84_01440</name>
</gene>
<evidence type="ECO:0000313" key="3">
    <source>
        <dbReference type="EMBL" id="TXJ53027.1"/>
    </source>
</evidence>
<feature type="transmembrane region" description="Helical" evidence="1">
    <location>
        <begin position="12"/>
        <end position="31"/>
    </location>
</feature>
<feature type="transmembrane region" description="Helical" evidence="1">
    <location>
        <begin position="37"/>
        <end position="57"/>
    </location>
</feature>
<feature type="transmembrane region" description="Helical" evidence="1">
    <location>
        <begin position="69"/>
        <end position="91"/>
    </location>
</feature>
<organism evidence="3 4">
    <name type="scientific">Brachyspira aalborgi</name>
    <dbReference type="NCBI Taxonomy" id="29522"/>
    <lineage>
        <taxon>Bacteria</taxon>
        <taxon>Pseudomonadati</taxon>
        <taxon>Spirochaetota</taxon>
        <taxon>Spirochaetia</taxon>
        <taxon>Brachyspirales</taxon>
        <taxon>Brachyspiraceae</taxon>
        <taxon>Brachyspira</taxon>
    </lineage>
</organism>
<evidence type="ECO:0000256" key="1">
    <source>
        <dbReference type="SAM" id="Phobius"/>
    </source>
</evidence>
<evidence type="ECO:0000313" key="4">
    <source>
        <dbReference type="Proteomes" id="UP000322307"/>
    </source>
</evidence>
<name>A0A5C8FTM8_9SPIR</name>
<dbReference type="RefSeq" id="WP_147717368.1">
    <property type="nucleotide sequence ID" value="NZ_SAXU01000001.1"/>
</dbReference>
<dbReference type="EMBL" id="SAXU01000001">
    <property type="protein sequence ID" value="TXJ19808.1"/>
    <property type="molecule type" value="Genomic_DNA"/>
</dbReference>
<reference evidence="3" key="2">
    <citation type="submission" date="2019-01" db="EMBL/GenBank/DDBJ databases">
        <authorList>
            <person name="Thorell K."/>
        </authorList>
    </citation>
    <scope>NUCLEOTIDE SEQUENCE</scope>
    <source>
        <strain evidence="2">513A</strain>
        <strain evidence="3">PC3939II</strain>
    </source>
</reference>
<dbReference type="EMBL" id="SAYE01000003">
    <property type="protein sequence ID" value="TXJ53027.1"/>
    <property type="molecule type" value="Genomic_DNA"/>
</dbReference>
<evidence type="ECO:0000313" key="5">
    <source>
        <dbReference type="Proteomes" id="UP000324638"/>
    </source>
</evidence>
<dbReference type="Proteomes" id="UP000322307">
    <property type="component" value="Unassembled WGS sequence"/>
</dbReference>
<sequence length="102" mass="11767">MEDTGNNKDIIYYYVGFAIIFIIGTILLVFYSEDFAWYYSLPMVIGSIVFLFLPTTLPPESKFRCIIPIFSAIFQILSIVLIVFVFLYALFSASSPKKKRKK</sequence>
<keyword evidence="1" id="KW-0812">Transmembrane</keyword>
<keyword evidence="1" id="KW-0472">Membrane</keyword>
<keyword evidence="1" id="KW-1133">Transmembrane helix</keyword>
<dbReference type="AlphaFoldDB" id="A0A5C8FTM8"/>
<dbReference type="Proteomes" id="UP000324638">
    <property type="component" value="Unassembled WGS sequence"/>
</dbReference>